<sequence length="243" mass="25207">MSAVMQTIYAPAKLLVTIVDRGRGEAAMTVAKGAGARGGTILLGRGTADNRLLHLLGLDDVGKDVLLTLTAREAAGPVMEALRSAGHLRKSHGIVFRIDVGGMLRHVPWISSEPEAEAGGRDVPSGVSTPHPEVGSDIMSESATHELISVIVNAGYADDIMAAARKAGAPGGTVINARGTGREEDVKFFGITIVPEKELILILVPKDQSPTILNAVKSVPCLAQPGIGIAFCMDVESFATLGG</sequence>
<accession>A0A9D2KKT2</accession>
<evidence type="ECO:0000313" key="2">
    <source>
        <dbReference type="Proteomes" id="UP000824225"/>
    </source>
</evidence>
<dbReference type="AlphaFoldDB" id="A0A9D2KKT2"/>
<dbReference type="GO" id="GO:0030234">
    <property type="term" value="F:enzyme regulator activity"/>
    <property type="evidence" value="ECO:0007669"/>
    <property type="project" value="InterPro"/>
</dbReference>
<gene>
    <name evidence="1" type="ORF">H9962_04880</name>
</gene>
<dbReference type="InterPro" id="IPR002187">
    <property type="entry name" value="N-reg_PII"/>
</dbReference>
<dbReference type="EMBL" id="DXAN01000015">
    <property type="protein sequence ID" value="HJA08505.1"/>
    <property type="molecule type" value="Genomic_DNA"/>
</dbReference>
<name>A0A9D2KKT2_9BACT</name>
<comment type="caution">
    <text evidence="1">The sequence shown here is derived from an EMBL/GenBank/DDBJ whole genome shotgun (WGS) entry which is preliminary data.</text>
</comment>
<dbReference type="InterPro" id="IPR011322">
    <property type="entry name" value="N-reg_PII-like_a/b"/>
</dbReference>
<dbReference type="Proteomes" id="UP000824225">
    <property type="component" value="Unassembled WGS sequence"/>
</dbReference>
<dbReference type="PROSITE" id="PS51343">
    <property type="entry name" value="PII_GLNB_DOM"/>
    <property type="match status" value="1"/>
</dbReference>
<dbReference type="InterPro" id="IPR015867">
    <property type="entry name" value="N-reg_PII/ATP_PRibTrfase_C"/>
</dbReference>
<proteinExistence type="predicted"/>
<dbReference type="Pfam" id="PF00543">
    <property type="entry name" value="P-II"/>
    <property type="match status" value="1"/>
</dbReference>
<dbReference type="Gene3D" id="3.30.70.120">
    <property type="match status" value="2"/>
</dbReference>
<organism evidence="1 2">
    <name type="scientific">Candidatus Mailhella merdigallinarum</name>
    <dbReference type="NCBI Taxonomy" id="2838658"/>
    <lineage>
        <taxon>Bacteria</taxon>
        <taxon>Pseudomonadati</taxon>
        <taxon>Thermodesulfobacteriota</taxon>
        <taxon>Desulfovibrionia</taxon>
        <taxon>Desulfovibrionales</taxon>
        <taxon>Desulfovibrionaceae</taxon>
        <taxon>Mailhella</taxon>
    </lineage>
</organism>
<dbReference type="GO" id="GO:0006808">
    <property type="term" value="P:regulation of nitrogen utilization"/>
    <property type="evidence" value="ECO:0007669"/>
    <property type="project" value="InterPro"/>
</dbReference>
<evidence type="ECO:0000313" key="1">
    <source>
        <dbReference type="EMBL" id="HJA08505.1"/>
    </source>
</evidence>
<protein>
    <submittedName>
        <fullName evidence="1">P-II family nitrogen regulator</fullName>
    </submittedName>
</protein>
<dbReference type="SUPFAM" id="SSF54913">
    <property type="entry name" value="GlnB-like"/>
    <property type="match status" value="2"/>
</dbReference>
<reference evidence="1" key="1">
    <citation type="journal article" date="2021" name="PeerJ">
        <title>Extensive microbial diversity within the chicken gut microbiome revealed by metagenomics and culture.</title>
        <authorList>
            <person name="Gilroy R."/>
            <person name="Ravi A."/>
            <person name="Getino M."/>
            <person name="Pursley I."/>
            <person name="Horton D.L."/>
            <person name="Alikhan N.F."/>
            <person name="Baker D."/>
            <person name="Gharbi K."/>
            <person name="Hall N."/>
            <person name="Watson M."/>
            <person name="Adriaenssens E.M."/>
            <person name="Foster-Nyarko E."/>
            <person name="Jarju S."/>
            <person name="Secka A."/>
            <person name="Antonio M."/>
            <person name="Oren A."/>
            <person name="Chaudhuri R.R."/>
            <person name="La Ragione R."/>
            <person name="Hildebrand F."/>
            <person name="Pallen M.J."/>
        </authorList>
    </citation>
    <scope>NUCLEOTIDE SEQUENCE</scope>
    <source>
        <strain evidence="1">CHK186-16707</strain>
    </source>
</reference>
<reference evidence="1" key="2">
    <citation type="submission" date="2021-04" db="EMBL/GenBank/DDBJ databases">
        <authorList>
            <person name="Gilroy R."/>
        </authorList>
    </citation>
    <scope>NUCLEOTIDE SEQUENCE</scope>
    <source>
        <strain evidence="1">CHK186-16707</strain>
    </source>
</reference>
<dbReference type="SMART" id="SM00938">
    <property type="entry name" value="P-II"/>
    <property type="match status" value="1"/>
</dbReference>